<dbReference type="Gene3D" id="1.25.40.10">
    <property type="entry name" value="Tetratricopeptide repeat domain"/>
    <property type="match status" value="2"/>
</dbReference>
<dbReference type="InterPro" id="IPR050767">
    <property type="entry name" value="Sel1_AlgK"/>
</dbReference>
<dbReference type="PANTHER" id="PTHR11102:SF160">
    <property type="entry name" value="ERAD-ASSOCIATED E3 UBIQUITIN-PROTEIN LIGASE COMPONENT HRD3"/>
    <property type="match status" value="1"/>
</dbReference>
<gene>
    <name evidence="1" type="ORF">I5731_17515</name>
</gene>
<dbReference type="Pfam" id="PF08238">
    <property type="entry name" value="Sel1"/>
    <property type="match status" value="4"/>
</dbReference>
<keyword evidence="2" id="KW-1185">Reference proteome</keyword>
<dbReference type="Proteomes" id="UP000631694">
    <property type="component" value="Unassembled WGS sequence"/>
</dbReference>
<evidence type="ECO:0000313" key="1">
    <source>
        <dbReference type="EMBL" id="MBH0239623.1"/>
    </source>
</evidence>
<sequence length="283" mass="30785">MVAGSVSVGRKFGIAVIVGLVASAPAYAFDVKSVPDGAWSEQQVDEAFRDGTRAYFSGDKVAALDGLMAAAKNGHPAAKWKLGRMYSRGDGVDENDLQAFEYFSEIVAEHADDSPQSPQAPFIASAFVEIGSYYRTGIENSTIRANDRRAREIFTYAASYFGDATAQLKLAEMYLTGSGGEQDPRQAARWLQLAAKKGQLKAQVRLGELLTLGTEIEPSPVHGLMWLTVAMKRARALGVPDAEIRDLHEQAFSLASEDVRRRAMTMASRWLEDNQESTAVAAQ</sequence>
<dbReference type="InterPro" id="IPR006597">
    <property type="entry name" value="Sel1-like"/>
</dbReference>
<protein>
    <submittedName>
        <fullName evidence="1">Sel1 repeat family protein</fullName>
    </submittedName>
</protein>
<evidence type="ECO:0000313" key="2">
    <source>
        <dbReference type="Proteomes" id="UP000631694"/>
    </source>
</evidence>
<dbReference type="InterPro" id="IPR011990">
    <property type="entry name" value="TPR-like_helical_dom_sf"/>
</dbReference>
<accession>A0A931I6C4</accession>
<dbReference type="AlphaFoldDB" id="A0A931I6C4"/>
<dbReference type="SUPFAM" id="SSF81901">
    <property type="entry name" value="HCP-like"/>
    <property type="match status" value="1"/>
</dbReference>
<organism evidence="1 2">
    <name type="scientific">Methylobrevis albus</name>
    <dbReference type="NCBI Taxonomy" id="2793297"/>
    <lineage>
        <taxon>Bacteria</taxon>
        <taxon>Pseudomonadati</taxon>
        <taxon>Pseudomonadota</taxon>
        <taxon>Alphaproteobacteria</taxon>
        <taxon>Hyphomicrobiales</taxon>
        <taxon>Pleomorphomonadaceae</taxon>
        <taxon>Methylobrevis</taxon>
    </lineage>
</organism>
<dbReference type="EMBL" id="JADZLT010000056">
    <property type="protein sequence ID" value="MBH0239623.1"/>
    <property type="molecule type" value="Genomic_DNA"/>
</dbReference>
<dbReference type="PANTHER" id="PTHR11102">
    <property type="entry name" value="SEL-1-LIKE PROTEIN"/>
    <property type="match status" value="1"/>
</dbReference>
<proteinExistence type="predicted"/>
<comment type="caution">
    <text evidence="1">The sequence shown here is derived from an EMBL/GenBank/DDBJ whole genome shotgun (WGS) entry which is preliminary data.</text>
</comment>
<name>A0A931I6C4_9HYPH</name>
<reference evidence="1" key="1">
    <citation type="submission" date="2020-12" db="EMBL/GenBank/DDBJ databases">
        <title>Methylobrevis albus sp. nov., isolated from fresh water lack sediment.</title>
        <authorList>
            <person name="Zou Q."/>
        </authorList>
    </citation>
    <scope>NUCLEOTIDE SEQUENCE</scope>
    <source>
        <strain evidence="1">L22</strain>
    </source>
</reference>
<dbReference type="SMART" id="SM00671">
    <property type="entry name" value="SEL1"/>
    <property type="match status" value="3"/>
</dbReference>